<gene>
    <name evidence="6 7" type="primary">rsmG</name>
    <name evidence="7" type="ORF">ESOMN_v1c00730</name>
</gene>
<keyword evidence="5 6" id="KW-0949">S-adenosyl-L-methionine</keyword>
<evidence type="ECO:0000256" key="3">
    <source>
        <dbReference type="ARBA" id="ARBA00022603"/>
    </source>
</evidence>
<accession>A0A2K8NZ17</accession>
<evidence type="ECO:0000256" key="2">
    <source>
        <dbReference type="ARBA" id="ARBA00022552"/>
    </source>
</evidence>
<comment type="similarity">
    <text evidence="6">Belongs to the methyltransferase superfamily. RNA methyltransferase RsmG family.</text>
</comment>
<evidence type="ECO:0000313" key="7">
    <source>
        <dbReference type="EMBL" id="ATZ18458.1"/>
    </source>
</evidence>
<sequence>MSFNNWSIFKKCKNIVLTEDIKNKLQKYYDILIRENTKYNLTRIISIDDVYEKHFLDSLLFTEAFNLQNQKIADIGSGPGFPGVVIKIFFPNTKILLIESNNKKANFLRTLIKELDLKGINVADQRAEDLSFQLKETFDIVISRAVAYLDIILEIGVQLLKIEGHYILLKGPRAEQEIIDLKNKDLKMGLKLENKQTLEDTGFGIRINLFYKKFQSTASIYPRSYAQIKKESK</sequence>
<dbReference type="SUPFAM" id="SSF53335">
    <property type="entry name" value="S-adenosyl-L-methionine-dependent methyltransferases"/>
    <property type="match status" value="1"/>
</dbReference>
<dbReference type="PANTHER" id="PTHR31760">
    <property type="entry name" value="S-ADENOSYL-L-METHIONINE-DEPENDENT METHYLTRANSFERASES SUPERFAMILY PROTEIN"/>
    <property type="match status" value="1"/>
</dbReference>
<evidence type="ECO:0000313" key="8">
    <source>
        <dbReference type="Proteomes" id="UP000232230"/>
    </source>
</evidence>
<feature type="binding site" evidence="6">
    <location>
        <position position="144"/>
    </location>
    <ligand>
        <name>S-adenosyl-L-methionine</name>
        <dbReference type="ChEBI" id="CHEBI:59789"/>
    </ligand>
</feature>
<evidence type="ECO:0000256" key="4">
    <source>
        <dbReference type="ARBA" id="ARBA00022679"/>
    </source>
</evidence>
<dbReference type="RefSeq" id="WP_024863855.1">
    <property type="nucleotide sequence ID" value="NZ_CP024965.1"/>
</dbReference>
<dbReference type="PANTHER" id="PTHR31760:SF0">
    <property type="entry name" value="S-ADENOSYL-L-METHIONINE-DEPENDENT METHYLTRANSFERASES SUPERFAMILY PROTEIN"/>
    <property type="match status" value="1"/>
</dbReference>
<feature type="binding site" evidence="6">
    <location>
        <begin position="127"/>
        <end position="128"/>
    </location>
    <ligand>
        <name>S-adenosyl-L-methionine</name>
        <dbReference type="ChEBI" id="CHEBI:59789"/>
    </ligand>
</feature>
<comment type="caution">
    <text evidence="6">Lacks conserved residue(s) required for the propagation of feature annotation.</text>
</comment>
<evidence type="ECO:0000256" key="6">
    <source>
        <dbReference type="HAMAP-Rule" id="MF_00074"/>
    </source>
</evidence>
<keyword evidence="8" id="KW-1185">Reference proteome</keyword>
<organism evidence="7 8">
    <name type="scientific">Williamsoniiplasma somnilux</name>
    <dbReference type="NCBI Taxonomy" id="215578"/>
    <lineage>
        <taxon>Bacteria</taxon>
        <taxon>Bacillati</taxon>
        <taxon>Mycoplasmatota</taxon>
        <taxon>Mollicutes</taxon>
        <taxon>Entomoplasmatales</taxon>
        <taxon>Williamsoniiplasma</taxon>
    </lineage>
</organism>
<keyword evidence="1 6" id="KW-0963">Cytoplasm</keyword>
<evidence type="ECO:0000256" key="1">
    <source>
        <dbReference type="ARBA" id="ARBA00022490"/>
    </source>
</evidence>
<dbReference type="Pfam" id="PF02527">
    <property type="entry name" value="GidB"/>
    <property type="match status" value="1"/>
</dbReference>
<dbReference type="CDD" id="cd02440">
    <property type="entry name" value="AdoMet_MTases"/>
    <property type="match status" value="1"/>
</dbReference>
<dbReference type="InterPro" id="IPR003682">
    <property type="entry name" value="rRNA_ssu_MeTfrase_G"/>
</dbReference>
<dbReference type="GO" id="GO:0070043">
    <property type="term" value="F:rRNA (guanine-N7-)-methyltransferase activity"/>
    <property type="evidence" value="ECO:0007669"/>
    <property type="project" value="UniProtKB-UniRule"/>
</dbReference>
<feature type="binding site" evidence="6">
    <location>
        <position position="76"/>
    </location>
    <ligand>
        <name>S-adenosyl-L-methionine</name>
        <dbReference type="ChEBI" id="CHEBI:59789"/>
    </ligand>
</feature>
<evidence type="ECO:0000256" key="5">
    <source>
        <dbReference type="ARBA" id="ARBA00022691"/>
    </source>
</evidence>
<dbReference type="Gene3D" id="3.40.50.150">
    <property type="entry name" value="Vaccinia Virus protein VP39"/>
    <property type="match status" value="1"/>
</dbReference>
<protein>
    <recommendedName>
        <fullName evidence="6">Ribosomal RNA small subunit methyltransferase G</fullName>
        <ecNumber evidence="6">2.1.1.-</ecNumber>
    </recommendedName>
    <alternativeName>
        <fullName evidence="6">16S rRNA 7-methylguanosine methyltransferase</fullName>
        <shortName evidence="6">16S rRNA m7G methyltransferase</shortName>
    </alternativeName>
</protein>
<feature type="binding site" evidence="6">
    <location>
        <position position="81"/>
    </location>
    <ligand>
        <name>S-adenosyl-L-methionine</name>
        <dbReference type="ChEBI" id="CHEBI:59789"/>
    </ligand>
</feature>
<keyword evidence="2 6" id="KW-0698">rRNA processing</keyword>
<dbReference type="NCBIfam" id="TIGR00138">
    <property type="entry name" value="rsmG_gidB"/>
    <property type="match status" value="1"/>
</dbReference>
<dbReference type="AlphaFoldDB" id="A0A2K8NZ17"/>
<name>A0A2K8NZ17_9MOLU</name>
<dbReference type="Proteomes" id="UP000232230">
    <property type="component" value="Chromosome"/>
</dbReference>
<comment type="subcellular location">
    <subcellularLocation>
        <location evidence="6">Cytoplasm</location>
    </subcellularLocation>
</comment>
<dbReference type="EMBL" id="CP024965">
    <property type="protein sequence ID" value="ATZ18458.1"/>
    <property type="molecule type" value="Genomic_DNA"/>
</dbReference>
<keyword evidence="4 6" id="KW-0808">Transferase</keyword>
<dbReference type="HAMAP" id="MF_00074">
    <property type="entry name" value="16SrRNA_methyltr_G"/>
    <property type="match status" value="1"/>
</dbReference>
<comment type="function">
    <text evidence="6">Specifically methylates the N7 position of a guanine in 16S rRNA.</text>
</comment>
<dbReference type="GO" id="GO:0005829">
    <property type="term" value="C:cytosol"/>
    <property type="evidence" value="ECO:0007669"/>
    <property type="project" value="TreeGrafter"/>
</dbReference>
<dbReference type="KEGG" id="esx:ESOMN_v1c00730"/>
<reference evidence="7 8" key="1">
    <citation type="submission" date="2017-11" db="EMBL/GenBank/DDBJ databases">
        <title>Genome sequence of Entomoplasma somnilux PYAN-1 (ATCC 49194).</title>
        <authorList>
            <person name="Lo W.-S."/>
            <person name="Gasparich G.E."/>
            <person name="Kuo C.-H."/>
        </authorList>
    </citation>
    <scope>NUCLEOTIDE SEQUENCE [LARGE SCALE GENOMIC DNA]</scope>
    <source>
        <strain evidence="7 8">PYAN-1</strain>
    </source>
</reference>
<dbReference type="PIRSF" id="PIRSF003078">
    <property type="entry name" value="GidB"/>
    <property type="match status" value="1"/>
</dbReference>
<keyword evidence="3 6" id="KW-0489">Methyltransferase</keyword>
<dbReference type="EC" id="2.1.1.-" evidence="6"/>
<dbReference type="InterPro" id="IPR029063">
    <property type="entry name" value="SAM-dependent_MTases_sf"/>
</dbReference>
<proteinExistence type="inferred from homology"/>